<protein>
    <submittedName>
        <fullName evidence="2">Uncharacterized protein</fullName>
    </submittedName>
</protein>
<dbReference type="AlphaFoldDB" id="A0A8B6FZ03"/>
<dbReference type="Proteomes" id="UP000596742">
    <property type="component" value="Unassembled WGS sequence"/>
</dbReference>
<feature type="transmembrane region" description="Helical" evidence="1">
    <location>
        <begin position="6"/>
        <end position="26"/>
    </location>
</feature>
<keyword evidence="1" id="KW-1133">Transmembrane helix</keyword>
<gene>
    <name evidence="2" type="ORF">MGAL_10B019711</name>
</gene>
<reference evidence="2" key="1">
    <citation type="submission" date="2018-11" db="EMBL/GenBank/DDBJ databases">
        <authorList>
            <person name="Alioto T."/>
            <person name="Alioto T."/>
        </authorList>
    </citation>
    <scope>NUCLEOTIDE SEQUENCE</scope>
</reference>
<dbReference type="EMBL" id="UYJE01007587">
    <property type="protein sequence ID" value="VDI56174.1"/>
    <property type="molecule type" value="Genomic_DNA"/>
</dbReference>
<dbReference type="OrthoDB" id="6152004at2759"/>
<keyword evidence="1" id="KW-0812">Transmembrane</keyword>
<evidence type="ECO:0000313" key="3">
    <source>
        <dbReference type="Proteomes" id="UP000596742"/>
    </source>
</evidence>
<keyword evidence="3" id="KW-1185">Reference proteome</keyword>
<comment type="caution">
    <text evidence="2">The sequence shown here is derived from an EMBL/GenBank/DDBJ whole genome shotgun (WGS) entry which is preliminary data.</text>
</comment>
<proteinExistence type="predicted"/>
<evidence type="ECO:0000256" key="1">
    <source>
        <dbReference type="SAM" id="Phobius"/>
    </source>
</evidence>
<evidence type="ECO:0000313" key="2">
    <source>
        <dbReference type="EMBL" id="VDI56174.1"/>
    </source>
</evidence>
<keyword evidence="1" id="KW-0472">Membrane</keyword>
<name>A0A8B6FZ03_MYTGA</name>
<sequence>MVTDSGLLKVLLVTGFICLATAVLCPDSSQWNLRTRARCNSSLPSYNCLYDDSTSSFVEFCTRTPDFQRPGYKFIIRGNIDGIECKKKRYQPIKFWTNGSYHCLLEKTACNGQGQVIHDEGNSTSDRTCRCDYTRGFAFVIRPKQDCFCHPAHEDCSCFIKPCSKFQVMTPDYKCIKASDWNGIFECPVITKTITTTVTPQKTTRCPTEKSGMFKH</sequence>
<organism evidence="2 3">
    <name type="scientific">Mytilus galloprovincialis</name>
    <name type="common">Mediterranean mussel</name>
    <dbReference type="NCBI Taxonomy" id="29158"/>
    <lineage>
        <taxon>Eukaryota</taxon>
        <taxon>Metazoa</taxon>
        <taxon>Spiralia</taxon>
        <taxon>Lophotrochozoa</taxon>
        <taxon>Mollusca</taxon>
        <taxon>Bivalvia</taxon>
        <taxon>Autobranchia</taxon>
        <taxon>Pteriomorphia</taxon>
        <taxon>Mytilida</taxon>
        <taxon>Mytiloidea</taxon>
        <taxon>Mytilidae</taxon>
        <taxon>Mytilinae</taxon>
        <taxon>Mytilus</taxon>
    </lineage>
</organism>
<accession>A0A8B6FZ03</accession>